<evidence type="ECO:0000259" key="11">
    <source>
        <dbReference type="Pfam" id="PF24836"/>
    </source>
</evidence>
<dbReference type="EC" id="7.2.1.1" evidence="8"/>
<evidence type="ECO:0000313" key="13">
    <source>
        <dbReference type="Proteomes" id="UP000218644"/>
    </source>
</evidence>
<dbReference type="EMBL" id="NSJD01000001">
    <property type="protein sequence ID" value="PAT41502.1"/>
    <property type="molecule type" value="Genomic_DNA"/>
</dbReference>
<keyword evidence="3 8" id="KW-0520">NAD</keyword>
<dbReference type="AlphaFoldDB" id="A0A2A2AUZ4"/>
<dbReference type="Proteomes" id="UP000218644">
    <property type="component" value="Unassembled WGS sequence"/>
</dbReference>
<evidence type="ECO:0000313" key="12">
    <source>
        <dbReference type="EMBL" id="PAT41502.1"/>
    </source>
</evidence>
<dbReference type="GO" id="GO:0016655">
    <property type="term" value="F:oxidoreductase activity, acting on NAD(P)H, quinone or similar compound as acceptor"/>
    <property type="evidence" value="ECO:0007669"/>
    <property type="project" value="UniProtKB-UniRule"/>
</dbReference>
<dbReference type="GO" id="GO:0006814">
    <property type="term" value="P:sodium ion transport"/>
    <property type="evidence" value="ECO:0007669"/>
    <property type="project" value="UniProtKB-UniRule"/>
</dbReference>
<evidence type="ECO:0000259" key="9">
    <source>
        <dbReference type="Pfam" id="PF05896"/>
    </source>
</evidence>
<feature type="domain" description="NqrA N-terminal barrel-sandwich hybrid" evidence="9">
    <location>
        <begin position="3"/>
        <end position="95"/>
    </location>
</feature>
<proteinExistence type="inferred from homology"/>
<evidence type="ECO:0000256" key="5">
    <source>
        <dbReference type="ARBA" id="ARBA00023065"/>
    </source>
</evidence>
<sequence length="460" mass="49147">MHKIKRGLDLPLAGAPAMQIGDAAAVRRVAVIGADYHGLKPTMAVQVGERVKTGQPLFSDKNQPGVHITAPAAGVVSAIHRGQQRVLQSVVIDVEGAPGQEEALAFARYDAAQLDALSDAQVRENLQHSGLWAALRTRPFSKIPAADSTPAAIFVTAMDTHPLAADPAPIINAHAGDFRHGLRVLARLAPLVLCKAANTSNTSSSASLPGEDVPGLKVEQFDGPHPAGLPGTHIHFVLPVDAARTVWHIGYQDVIAIGKLFTTGQLWTERIVALGGPVVKNPRLLRTRLGASLEELTAGELEGADNRVNNRVISGSVLGGRTASGPYAFLGRYHVQVSCLHEGTEREMLHYLRPGARKHSVTGAFLSSLLGRRLLPMSTTTNGSPRAMVPIGNYEAVMPLDILPTQLLRALIVGDTEMAQKLGCLELDEEDLALCTYVCAGKYEYGPILRDNLTRIEKEG</sequence>
<dbReference type="NCBIfam" id="TIGR01936">
    <property type="entry name" value="nqrA"/>
    <property type="match status" value="1"/>
</dbReference>
<feature type="domain" description="NqrA second alpha/beta" evidence="11">
    <location>
        <begin position="118"/>
        <end position="266"/>
    </location>
</feature>
<comment type="caution">
    <text evidence="12">The sequence shown here is derived from an EMBL/GenBank/DDBJ whole genome shotgun (WGS) entry which is preliminary data.</text>
</comment>
<dbReference type="HAMAP" id="MF_00425">
    <property type="entry name" value="NqrA"/>
    <property type="match status" value="1"/>
</dbReference>
<evidence type="ECO:0000256" key="1">
    <source>
        <dbReference type="ARBA" id="ARBA00022448"/>
    </source>
</evidence>
<comment type="function">
    <text evidence="8">NQR complex catalyzes the reduction of ubiquinone-1 to ubiquinol by two successive reactions, coupled with the transport of Na(+) ions from the cytoplasm to the periplasm. NqrA to NqrE are probably involved in the second step, the conversion of ubisemiquinone to ubiquinol.</text>
</comment>
<keyword evidence="4 8" id="KW-0915">Sodium</keyword>
<feature type="domain" description="Na(+)-translocating NADH-quinone reductase subunit A C-terminal" evidence="10">
    <location>
        <begin position="271"/>
        <end position="324"/>
    </location>
</feature>
<dbReference type="InterPro" id="IPR056148">
    <property type="entry name" value="NQRA_2nd"/>
</dbReference>
<keyword evidence="1 8" id="KW-0813">Transport</keyword>
<dbReference type="Pfam" id="PF24836">
    <property type="entry name" value="NQRA_2nd"/>
    <property type="match status" value="1"/>
</dbReference>
<keyword evidence="2 8" id="KW-1278">Translocase</keyword>
<protein>
    <recommendedName>
        <fullName evidence="8">Na(+)-translocating NADH-quinone reductase subunit A</fullName>
        <shortName evidence="8">Na(+)-NQR subunit A</shortName>
        <shortName evidence="8">Na(+)-translocating NQR subunit A</shortName>
        <ecNumber evidence="8">7.2.1.1</ecNumber>
    </recommendedName>
    <alternativeName>
        <fullName evidence="8">NQR complex subunit A</fullName>
    </alternativeName>
    <alternativeName>
        <fullName evidence="8">NQR-1 subunit A</fullName>
    </alternativeName>
</protein>
<accession>A0A2A2AUZ4</accession>
<evidence type="ECO:0000256" key="6">
    <source>
        <dbReference type="ARBA" id="ARBA00023075"/>
    </source>
</evidence>
<keyword evidence="6 8" id="KW-0830">Ubiquinone</keyword>
<dbReference type="InterPro" id="IPR056147">
    <property type="entry name" value="NQRA_N"/>
</dbReference>
<reference evidence="12 13" key="1">
    <citation type="submission" date="2017-08" db="EMBL/GenBank/DDBJ databases">
        <title>WGS of Clinical strains of the CDC Group NO-1 linked to zoonotic infections in humans.</title>
        <authorList>
            <person name="Bernier A.-M."/>
            <person name="Bernard K."/>
        </authorList>
    </citation>
    <scope>NUCLEOTIDE SEQUENCE [LARGE SCALE GENOMIC DNA]</scope>
    <source>
        <strain evidence="12 13">NML79-0751</strain>
    </source>
</reference>
<name>A0A2A2AUZ4_9BURK</name>
<gene>
    <name evidence="8" type="primary">nqrA</name>
    <name evidence="12" type="ORF">CK623_00775</name>
</gene>
<dbReference type="RefSeq" id="WP_095555954.1">
    <property type="nucleotide sequence ID" value="NZ_NSJD01000001.1"/>
</dbReference>
<keyword evidence="5 8" id="KW-0406">Ion transport</keyword>
<comment type="subunit">
    <text evidence="8">Composed of six subunits; NqrA, NqrB, NqrC, NqrD, NqrE and NqrF.</text>
</comment>
<evidence type="ECO:0000259" key="10">
    <source>
        <dbReference type="Pfam" id="PF11973"/>
    </source>
</evidence>
<dbReference type="InterPro" id="IPR022615">
    <property type="entry name" value="NqrA_C_domain"/>
</dbReference>
<evidence type="ECO:0000256" key="7">
    <source>
        <dbReference type="ARBA" id="ARBA00023201"/>
    </source>
</evidence>
<dbReference type="PANTHER" id="PTHR37839:SF1">
    <property type="entry name" value="NA(+)-TRANSLOCATING NADH-QUINONE REDUCTASE SUBUNIT A"/>
    <property type="match status" value="1"/>
</dbReference>
<dbReference type="Pfam" id="PF11973">
    <property type="entry name" value="NQRA_SLBB"/>
    <property type="match status" value="1"/>
</dbReference>
<evidence type="ECO:0000256" key="4">
    <source>
        <dbReference type="ARBA" id="ARBA00023053"/>
    </source>
</evidence>
<dbReference type="PANTHER" id="PTHR37839">
    <property type="entry name" value="NA(+)-TRANSLOCATING NADH-QUINONE REDUCTASE SUBUNIT A"/>
    <property type="match status" value="1"/>
</dbReference>
<organism evidence="12 13">
    <name type="scientific">Vandammella animalimorsus</name>
    <dbReference type="NCBI Taxonomy" id="2029117"/>
    <lineage>
        <taxon>Bacteria</taxon>
        <taxon>Pseudomonadati</taxon>
        <taxon>Pseudomonadota</taxon>
        <taxon>Betaproteobacteria</taxon>
        <taxon>Burkholderiales</taxon>
        <taxon>Comamonadaceae</taxon>
        <taxon>Vandammella</taxon>
    </lineage>
</organism>
<dbReference type="NCBIfam" id="NF003759">
    <property type="entry name" value="PRK05352.1-2"/>
    <property type="match status" value="1"/>
</dbReference>
<comment type="catalytic activity">
    <reaction evidence="8">
        <text>a ubiquinone + n Na(+)(in) + NADH + H(+) = a ubiquinol + n Na(+)(out) + NAD(+)</text>
        <dbReference type="Rhea" id="RHEA:47748"/>
        <dbReference type="Rhea" id="RHEA-COMP:9565"/>
        <dbReference type="Rhea" id="RHEA-COMP:9566"/>
        <dbReference type="ChEBI" id="CHEBI:15378"/>
        <dbReference type="ChEBI" id="CHEBI:16389"/>
        <dbReference type="ChEBI" id="CHEBI:17976"/>
        <dbReference type="ChEBI" id="CHEBI:29101"/>
        <dbReference type="ChEBI" id="CHEBI:57540"/>
        <dbReference type="ChEBI" id="CHEBI:57945"/>
        <dbReference type="EC" id="7.2.1.1"/>
    </reaction>
</comment>
<dbReference type="Pfam" id="PF05896">
    <property type="entry name" value="NQRA_N"/>
    <property type="match status" value="1"/>
</dbReference>
<comment type="similarity">
    <text evidence="8">Belongs to the NqrA family.</text>
</comment>
<evidence type="ECO:0000256" key="3">
    <source>
        <dbReference type="ARBA" id="ARBA00023027"/>
    </source>
</evidence>
<evidence type="ECO:0000256" key="8">
    <source>
        <dbReference type="HAMAP-Rule" id="MF_00425"/>
    </source>
</evidence>
<dbReference type="InterPro" id="IPR008703">
    <property type="entry name" value="NqrA"/>
</dbReference>
<keyword evidence="7 8" id="KW-0739">Sodium transport</keyword>
<evidence type="ECO:0000256" key="2">
    <source>
        <dbReference type="ARBA" id="ARBA00022967"/>
    </source>
</evidence>